<dbReference type="Gene3D" id="1.25.40.10">
    <property type="entry name" value="Tetratricopeptide repeat domain"/>
    <property type="match status" value="1"/>
</dbReference>
<dbReference type="Pfam" id="PF06041">
    <property type="entry name" value="DUF924"/>
    <property type="match status" value="1"/>
</dbReference>
<dbReference type="EMBL" id="UGYO01000001">
    <property type="protein sequence ID" value="SUI75835.1"/>
    <property type="molecule type" value="Genomic_DNA"/>
</dbReference>
<keyword evidence="2" id="KW-1185">Reference proteome</keyword>
<evidence type="ECO:0000313" key="2">
    <source>
        <dbReference type="Proteomes" id="UP000254069"/>
    </source>
</evidence>
<accession>A0A380A7I2</accession>
<reference evidence="1 2" key="1">
    <citation type="submission" date="2018-06" db="EMBL/GenBank/DDBJ databases">
        <authorList>
            <consortium name="Pathogen Informatics"/>
            <person name="Doyle S."/>
        </authorList>
    </citation>
    <scope>NUCLEOTIDE SEQUENCE [LARGE SCALE GENOMIC DNA]</scope>
    <source>
        <strain evidence="1 2">NCTC10738</strain>
    </source>
</reference>
<gene>
    <name evidence="1" type="ORF">NCTC10738_02410</name>
</gene>
<dbReference type="InterPro" id="IPR010323">
    <property type="entry name" value="DUF924"/>
</dbReference>
<dbReference type="SUPFAM" id="SSF48452">
    <property type="entry name" value="TPR-like"/>
    <property type="match status" value="1"/>
</dbReference>
<sequence>MSVQIASEYRPQQIIHFWFEEISPKAWWVKDPEFDNTIERRFGALLHAARQGELWHWRQTPQGRLAEILLLDQFSRNIHRDTPDAFSADPMALALAQEAISIGADKQLQAPMLAFLYMPFMHSESAVIHQQAQKLFASEQTRDNYDFELRHKAIIDRFGRYPHRNAILGRQSTAEELAFLEQPGSSF</sequence>
<dbReference type="AlphaFoldDB" id="A0A380A7I2"/>
<dbReference type="RefSeq" id="WP_109248352.1">
    <property type="nucleotide sequence ID" value="NZ_AP024609.1"/>
</dbReference>
<proteinExistence type="predicted"/>
<evidence type="ECO:0000313" key="1">
    <source>
        <dbReference type="EMBL" id="SUI75835.1"/>
    </source>
</evidence>
<organism evidence="1 2">
    <name type="scientific">Shewanella algae</name>
    <dbReference type="NCBI Taxonomy" id="38313"/>
    <lineage>
        <taxon>Bacteria</taxon>
        <taxon>Pseudomonadati</taxon>
        <taxon>Pseudomonadota</taxon>
        <taxon>Gammaproteobacteria</taxon>
        <taxon>Alteromonadales</taxon>
        <taxon>Shewanellaceae</taxon>
        <taxon>Shewanella</taxon>
    </lineage>
</organism>
<dbReference type="InterPro" id="IPR011990">
    <property type="entry name" value="TPR-like_helical_dom_sf"/>
</dbReference>
<dbReference type="Gene3D" id="1.20.58.320">
    <property type="entry name" value="TPR-like"/>
    <property type="match status" value="1"/>
</dbReference>
<dbReference type="Proteomes" id="UP000254069">
    <property type="component" value="Unassembled WGS sequence"/>
</dbReference>
<name>A0A380A7I2_9GAMM</name>
<protein>
    <submittedName>
        <fullName evidence="1">Uncharacterized protein conserved in bacteria</fullName>
    </submittedName>
</protein>